<feature type="non-terminal residue" evidence="1">
    <location>
        <position position="1"/>
    </location>
</feature>
<keyword evidence="2" id="KW-1185">Reference proteome</keyword>
<dbReference type="InterPro" id="IPR051029">
    <property type="entry name" value="mRNA_Capping_Enz/RNA_Phosphat"/>
</dbReference>
<gene>
    <name evidence="1" type="ORF">B4U79_12174</name>
</gene>
<dbReference type="SUPFAM" id="SSF52799">
    <property type="entry name" value="(Phosphotyrosine protein) phosphatases II"/>
    <property type="match status" value="1"/>
</dbReference>
<sequence>KKEDRIGGRMGIVPKGWEEYSAMGTRIENTNFVPFKVPLKQSICSHLTNASKAFTIDHLLSNEPNLGLIVDLTFTTRYYDSNRLRRHNIQYKKIYCTGHGDIPHRKDVNRFIHIPEEAIDAFEKARGHKIVRENYVDFLMKCTKADNSLNESLEKRQYDRQESSCLPNPSRNGFIPKNFVPNNNRVIFNYIPQPNIVLHPNPYYHYDAPPIAQNLLPNMINFQEINVMNPHTSEMYHITPHVDEIEDGINLNKVNKSGFSVDKA</sequence>
<protein>
    <submittedName>
        <fullName evidence="1">Uncharacterized protein</fullName>
    </submittedName>
</protein>
<dbReference type="Gene3D" id="3.90.190.10">
    <property type="entry name" value="Protein tyrosine phosphatase superfamily"/>
    <property type="match status" value="1"/>
</dbReference>
<dbReference type="GO" id="GO:0004651">
    <property type="term" value="F:polynucleotide 5'-phosphatase activity"/>
    <property type="evidence" value="ECO:0007669"/>
    <property type="project" value="TreeGrafter"/>
</dbReference>
<dbReference type="Proteomes" id="UP000285301">
    <property type="component" value="Unassembled WGS sequence"/>
</dbReference>
<dbReference type="OrthoDB" id="428974at2759"/>
<proteinExistence type="predicted"/>
<name>A0A443QQL1_9ACAR</name>
<dbReference type="PANTHER" id="PTHR10367">
    <property type="entry name" value="MRNA-CAPPING ENZYME"/>
    <property type="match status" value="1"/>
</dbReference>
<reference evidence="1 2" key="1">
    <citation type="journal article" date="2018" name="Gigascience">
        <title>Genomes of trombidid mites reveal novel predicted allergens and laterally-transferred genes associated with secondary metabolism.</title>
        <authorList>
            <person name="Dong X."/>
            <person name="Chaisiri K."/>
            <person name="Xia D."/>
            <person name="Armstrong S.D."/>
            <person name="Fang Y."/>
            <person name="Donnelly M.J."/>
            <person name="Kadowaki T."/>
            <person name="McGarry J.W."/>
            <person name="Darby A.C."/>
            <person name="Makepeace B.L."/>
        </authorList>
    </citation>
    <scope>NUCLEOTIDE SEQUENCE [LARGE SCALE GENOMIC DNA]</scope>
    <source>
        <strain evidence="1">UoL-WK</strain>
    </source>
</reference>
<dbReference type="STRING" id="1965070.A0A443QQL1"/>
<evidence type="ECO:0000313" key="1">
    <source>
        <dbReference type="EMBL" id="RWS05297.1"/>
    </source>
</evidence>
<evidence type="ECO:0000313" key="2">
    <source>
        <dbReference type="Proteomes" id="UP000285301"/>
    </source>
</evidence>
<dbReference type="AlphaFoldDB" id="A0A443QQL1"/>
<accession>A0A443QQL1</accession>
<dbReference type="PANTHER" id="PTHR10367:SF9">
    <property type="entry name" value="DUAL-SPECIFICITY PHOSPHATASE 11 (RNA_RNP COMPLEX 1-INTERACTING)"/>
    <property type="match status" value="1"/>
</dbReference>
<comment type="caution">
    <text evidence="1">The sequence shown here is derived from an EMBL/GenBank/DDBJ whole genome shotgun (WGS) entry which is preliminary data.</text>
</comment>
<dbReference type="InterPro" id="IPR029021">
    <property type="entry name" value="Prot-tyrosine_phosphatase-like"/>
</dbReference>
<organism evidence="1 2">
    <name type="scientific">Dinothrombium tinctorium</name>
    <dbReference type="NCBI Taxonomy" id="1965070"/>
    <lineage>
        <taxon>Eukaryota</taxon>
        <taxon>Metazoa</taxon>
        <taxon>Ecdysozoa</taxon>
        <taxon>Arthropoda</taxon>
        <taxon>Chelicerata</taxon>
        <taxon>Arachnida</taxon>
        <taxon>Acari</taxon>
        <taxon>Acariformes</taxon>
        <taxon>Trombidiformes</taxon>
        <taxon>Prostigmata</taxon>
        <taxon>Anystina</taxon>
        <taxon>Parasitengona</taxon>
        <taxon>Trombidioidea</taxon>
        <taxon>Trombidiidae</taxon>
        <taxon>Dinothrombium</taxon>
    </lineage>
</organism>
<dbReference type="EMBL" id="NCKU01004895">
    <property type="protein sequence ID" value="RWS05297.1"/>
    <property type="molecule type" value="Genomic_DNA"/>
</dbReference>